<dbReference type="Proteomes" id="UP001431963">
    <property type="component" value="Unassembled WGS sequence"/>
</dbReference>
<evidence type="ECO:0000313" key="1">
    <source>
        <dbReference type="EMBL" id="MEH7830336.1"/>
    </source>
</evidence>
<dbReference type="Pfam" id="PF13692">
    <property type="entry name" value="Glyco_trans_1_4"/>
    <property type="match status" value="1"/>
</dbReference>
<keyword evidence="1" id="KW-0328">Glycosyltransferase</keyword>
<name>A0ABU8C068_9RHOB</name>
<comment type="caution">
    <text evidence="1">The sequence shown here is derived from an EMBL/GenBank/DDBJ whole genome shotgun (WGS) entry which is preliminary data.</text>
</comment>
<proteinExistence type="predicted"/>
<evidence type="ECO:0000313" key="2">
    <source>
        <dbReference type="Proteomes" id="UP001431963"/>
    </source>
</evidence>
<gene>
    <name evidence="1" type="ORF">V6590_19470</name>
</gene>
<accession>A0ABU8C068</accession>
<dbReference type="EC" id="2.4.-.-" evidence="1"/>
<keyword evidence="2" id="KW-1185">Reference proteome</keyword>
<dbReference type="EMBL" id="JBALHR010000021">
    <property type="protein sequence ID" value="MEH7830336.1"/>
    <property type="molecule type" value="Genomic_DNA"/>
</dbReference>
<keyword evidence="1" id="KW-0808">Transferase</keyword>
<organism evidence="1 2">
    <name type="scientific">Gemmobacter denitrificans</name>
    <dbReference type="NCBI Taxonomy" id="3123040"/>
    <lineage>
        <taxon>Bacteria</taxon>
        <taxon>Pseudomonadati</taxon>
        <taxon>Pseudomonadota</taxon>
        <taxon>Alphaproteobacteria</taxon>
        <taxon>Rhodobacterales</taxon>
        <taxon>Paracoccaceae</taxon>
        <taxon>Gemmobacter</taxon>
    </lineage>
</organism>
<sequence>MIRGNIEAVKGCTIQGWVADDQDWAARLEVCFITRRGRLVRSTANQPRDDLQRAGIGQGQYGFALQLPWPVDFERDGGALVIEVRDAQGTVLRRMSRAWSDIPADPAPLAGPRTRGRLLPLQDGRITGWIAGADPGIVPVVTLDGRPLPGLRFPVELPREMLPRLPGHVFGFALEGRGLVRGGQLALQAQGPQGREMLDDICLETGRPETGFIAQLEAARRIAAQPGAIAITCWDGSHNPIGRAKVLFDVARHRRPAIILSYLHRDFGGTLWPPLMDSDAVLLTLPWEGRHRHEAAIRQSGLRFDTVWISKARLPSFRLAALVSHPRTALMLDFDDNEDQFSRSDHARDRAHGVAALNLAADLAARIPARTAASITLCNDFGALMLRHVRTPPPARPAAMAAPSAALAVGFVGTVRKHKRLIEAAAAVKAFSATTGIAAQLHVLGDISPDSMVQELTQAGVVVGGKVPSGDLATRLAGFDVVLSGFSPEAEDNAVTRYQISSKIGDALAVGKPVLVPQSPSVQDLAHVPGVFLFTPDSFTASLMQALSFSAEIGLPETFTVEGAQVTLETAEALACAAARAGTALAGLDYLADPADPLAGEAGRPVLVLFWKQQDAGLYGRRVDQIARGYRAAHPGHRVIVLEMMHADQEKDLHGLEGRFLSEAGHLLDLAARKRRGHVDRDGVEYRQITYPTDDQAARCLESWLVDEGVLPINTVMVLFPILPVHDRLEPILAAYPQLVDVVDNQILWGSLNDLRRRQRSAQYLRLLDGRAQAVFNSEANLHFFRTAGYLAPETETAIIPNWYQLPAGVRTAPEPDRPQDGLHLLYSGNMNDRIDWDLMARIAALSPALRLHLVGTAARSIGPLLALLESPNVIYHGPLDETQVLALIRHIDLAIMPHLVDEASAYMNPLKVHMFAAMGLPVLATQVPGLGPCPSLHVVGDASAFLAELQAMLHNRPPRCTAPASDTGRRYVALIDGIRQMQAGAVDLCARDVRA</sequence>
<dbReference type="RefSeq" id="WP_335425378.1">
    <property type="nucleotide sequence ID" value="NZ_JBALHR010000021.1"/>
</dbReference>
<dbReference type="SUPFAM" id="SSF53756">
    <property type="entry name" value="UDP-Glycosyltransferase/glycogen phosphorylase"/>
    <property type="match status" value="2"/>
</dbReference>
<dbReference type="GO" id="GO:0016757">
    <property type="term" value="F:glycosyltransferase activity"/>
    <property type="evidence" value="ECO:0007669"/>
    <property type="project" value="UniProtKB-KW"/>
</dbReference>
<dbReference type="Gene3D" id="3.40.50.2000">
    <property type="entry name" value="Glycogen Phosphorylase B"/>
    <property type="match status" value="2"/>
</dbReference>
<reference evidence="1" key="1">
    <citation type="submission" date="2024-02" db="EMBL/GenBank/DDBJ databases">
        <title>Genome sequences of strain Gemmobacter sp. JM10B15.</title>
        <authorList>
            <person name="Zhang M."/>
        </authorList>
    </citation>
    <scope>NUCLEOTIDE SEQUENCE</scope>
    <source>
        <strain evidence="1">JM10B15</strain>
    </source>
</reference>
<protein>
    <submittedName>
        <fullName evidence="1">Glycosyltransferase</fullName>
        <ecNumber evidence="1">2.4.-.-</ecNumber>
    </submittedName>
</protein>